<dbReference type="SMART" id="SM00027">
    <property type="entry name" value="EH"/>
    <property type="match status" value="2"/>
</dbReference>
<feature type="compositionally biased region" description="Low complexity" evidence="3">
    <location>
        <begin position="562"/>
        <end position="577"/>
    </location>
</feature>
<reference evidence="7" key="1">
    <citation type="journal article" date="2016" name="Nature">
        <title>Genome evolution in the allotetraploid frog Xenopus laevis.</title>
        <authorList>
            <person name="Session A.M."/>
            <person name="Uno Y."/>
            <person name="Kwon T."/>
            <person name="Chapman J.A."/>
            <person name="Toyoda A."/>
            <person name="Takahashi S."/>
            <person name="Fukui A."/>
            <person name="Hikosaka A."/>
            <person name="Suzuki A."/>
            <person name="Kondo M."/>
            <person name="van Heeringen S.J."/>
            <person name="Quigley I."/>
            <person name="Heinz S."/>
            <person name="Ogino H."/>
            <person name="Ochi H."/>
            <person name="Hellsten U."/>
            <person name="Lyons J.B."/>
            <person name="Simakov O."/>
            <person name="Putnam N."/>
            <person name="Stites J."/>
            <person name="Kuroki Y."/>
            <person name="Tanaka T."/>
            <person name="Michiue T."/>
            <person name="Watanabe M."/>
            <person name="Bogdanovic O."/>
            <person name="Lister R."/>
            <person name="Georgiou G."/>
            <person name="Paranjpe S.S."/>
            <person name="van Kruijsbergen I."/>
            <person name="Shu S."/>
            <person name="Carlson J."/>
            <person name="Kinoshita T."/>
            <person name="Ohta Y."/>
            <person name="Mawaribuchi S."/>
            <person name="Jenkins J."/>
            <person name="Grimwood J."/>
            <person name="Schmutz J."/>
            <person name="Mitros T."/>
            <person name="Mozaffari S.V."/>
            <person name="Suzuki Y."/>
            <person name="Haramoto Y."/>
            <person name="Yamamoto T.S."/>
            <person name="Takagi C."/>
            <person name="Heald R."/>
            <person name="Miller K."/>
            <person name="Haudenschild C."/>
            <person name="Kitzman J."/>
            <person name="Nakayama T."/>
            <person name="Izutsu Y."/>
            <person name="Robert J."/>
            <person name="Fortriede J."/>
            <person name="Burns K."/>
            <person name="Lotay V."/>
            <person name="Karimi K."/>
            <person name="Yasuoka Y."/>
            <person name="Dichmann D.S."/>
            <person name="Flajnik M.F."/>
            <person name="Houston D.W."/>
            <person name="Shendure J."/>
            <person name="DuPasquier L."/>
            <person name="Vize P.D."/>
            <person name="Zorn A.M."/>
            <person name="Ito M."/>
            <person name="Marcotte E.M."/>
            <person name="Wallingford J.B."/>
            <person name="Ito Y."/>
            <person name="Asashima M."/>
            <person name="Ueno N."/>
            <person name="Matsuda Y."/>
            <person name="Veenstra G.J."/>
            <person name="Fujiyama A."/>
            <person name="Harland R.M."/>
            <person name="Taira M."/>
            <person name="Rokhsar D.S."/>
        </authorList>
    </citation>
    <scope>NUCLEOTIDE SEQUENCE [LARGE SCALE GENOMIC DNA]</scope>
    <source>
        <strain evidence="7">J</strain>
    </source>
</reference>
<dbReference type="InterPro" id="IPR011992">
    <property type="entry name" value="EF-hand-dom_pair"/>
</dbReference>
<dbReference type="GO" id="GO:0005509">
    <property type="term" value="F:calcium ion binding"/>
    <property type="evidence" value="ECO:0007669"/>
    <property type="project" value="InterPro"/>
</dbReference>
<keyword evidence="1" id="KW-0479">Metal-binding</keyword>
<dbReference type="GO" id="GO:0016197">
    <property type="term" value="P:endosomal transport"/>
    <property type="evidence" value="ECO:0007669"/>
    <property type="project" value="TreeGrafter"/>
</dbReference>
<protein>
    <recommendedName>
        <fullName evidence="8">RalBP1-associated Eps domain-containing protein 2</fullName>
    </recommendedName>
</protein>
<dbReference type="GO" id="GO:0005737">
    <property type="term" value="C:cytoplasm"/>
    <property type="evidence" value="ECO:0007669"/>
    <property type="project" value="TreeGrafter"/>
</dbReference>
<feature type="domain" description="EH" evidence="4">
    <location>
        <begin position="38"/>
        <end position="134"/>
    </location>
</feature>
<evidence type="ECO:0000313" key="6">
    <source>
        <dbReference type="EMBL" id="OCT92273.1"/>
    </source>
</evidence>
<feature type="region of interest" description="Disordered" evidence="3">
    <location>
        <begin position="459"/>
        <end position="593"/>
    </location>
</feature>
<accession>A0A974DHR6</accession>
<evidence type="ECO:0000256" key="1">
    <source>
        <dbReference type="ARBA" id="ARBA00022723"/>
    </source>
</evidence>
<name>A0A974DHR6_XENLA</name>
<feature type="compositionally biased region" description="Pro residues" evidence="3">
    <location>
        <begin position="466"/>
        <end position="475"/>
    </location>
</feature>
<feature type="region of interest" description="Disordered" evidence="3">
    <location>
        <begin position="425"/>
        <end position="447"/>
    </location>
</feature>
<dbReference type="InterPro" id="IPR002048">
    <property type="entry name" value="EF_hand_dom"/>
</dbReference>
<feature type="compositionally biased region" description="Polar residues" evidence="3">
    <location>
        <begin position="477"/>
        <end position="497"/>
    </location>
</feature>
<feature type="compositionally biased region" description="Basic and acidic residues" evidence="3">
    <location>
        <begin position="502"/>
        <end position="515"/>
    </location>
</feature>
<dbReference type="GO" id="GO:0005886">
    <property type="term" value="C:plasma membrane"/>
    <property type="evidence" value="ECO:0007669"/>
    <property type="project" value="TreeGrafter"/>
</dbReference>
<dbReference type="InterPro" id="IPR000261">
    <property type="entry name" value="EH_dom"/>
</dbReference>
<feature type="compositionally biased region" description="Polar residues" evidence="3">
    <location>
        <begin position="359"/>
        <end position="376"/>
    </location>
</feature>
<dbReference type="OMA" id="XEVHQER"/>
<proteinExistence type="predicted"/>
<dbReference type="PROSITE" id="PS50222">
    <property type="entry name" value="EF_HAND_2"/>
    <property type="match status" value="1"/>
</dbReference>
<sequence length="640" mass="70889">MVQARAARTESWLMDQTATVGPSSKAAGGLHLPMSDKEQKCYSELFSMCQAEGSARLAAGSSKVGELFRASKLPADTLHQITELCGAKHAGYFGPAQFFVALKLIALAQTGLPICLENIKSDAKTIVISPKKSPPMSPQNYGHSLLQSRSDHHSSAAAAAYETRQPALLQQDGHLPLNYENQPAPLQLSLSRLSLSAERESLDDFSNYSEDPWRITEEQRDYYTNQFITLQPDLKSLISGSVAKNFFTKSKLHISELSHIWDLSDVDCDGALTLAEFCAAFHLIVVRKNGYEVPDTLPQTLLAEIIQTVSLKPISGDAYEGCHGTSTLCHSRKELETVCEDPATSEPLILFDEETSATELSSAATPLDQNELTQDSAENDKQDSKLSFPSVEVKSFKSFKPGIHQESYTRPRSRSYSSTFIEETMKKLEDPPTPPPRPQKTHSRASSLDLNSIIQQNSPAARAGWIPPPALPPRPCISQNPHNPSNTDQKMPIQQPNFADFRSQEQRERVAEIELHPQTNKMLPQTEESGPAKKEILLSQPPMKPLRRKFLTESQVPENHELSSASSVTSSVASLKSHPSVQKQPSKRKKAIQTAIRKNKEANAVLARLNSELQQQLKEVHQERITLETQLEKLRPVPVL</sequence>
<evidence type="ECO:0000259" key="5">
    <source>
        <dbReference type="PROSITE" id="PS50222"/>
    </source>
</evidence>
<dbReference type="PANTHER" id="PTHR11216">
    <property type="entry name" value="EH DOMAIN"/>
    <property type="match status" value="1"/>
</dbReference>
<dbReference type="EMBL" id="CM004469">
    <property type="protein sequence ID" value="OCT92273.1"/>
    <property type="molecule type" value="Genomic_DNA"/>
</dbReference>
<evidence type="ECO:0000256" key="2">
    <source>
        <dbReference type="ARBA" id="ARBA00022837"/>
    </source>
</evidence>
<evidence type="ECO:0000256" key="3">
    <source>
        <dbReference type="SAM" id="MobiDB-lite"/>
    </source>
</evidence>
<dbReference type="InterPro" id="IPR018247">
    <property type="entry name" value="EF_Hand_1_Ca_BS"/>
</dbReference>
<dbReference type="Proteomes" id="UP000694892">
    <property type="component" value="Chromosome 2S"/>
</dbReference>
<dbReference type="PROSITE" id="PS00018">
    <property type="entry name" value="EF_HAND_1"/>
    <property type="match status" value="1"/>
</dbReference>
<feature type="domain" description="EH" evidence="4">
    <location>
        <begin position="219"/>
        <end position="302"/>
    </location>
</feature>
<gene>
    <name evidence="6" type="ORF">XELAEV_18015329mg</name>
</gene>
<dbReference type="SUPFAM" id="SSF47473">
    <property type="entry name" value="EF-hand"/>
    <property type="match status" value="2"/>
</dbReference>
<dbReference type="PANTHER" id="PTHR11216:SF64">
    <property type="entry name" value="RALBP1-ASSOCIATED EPS DOMAIN-CONTAINING PROTEIN 2"/>
    <property type="match status" value="1"/>
</dbReference>
<organism evidence="6 7">
    <name type="scientific">Xenopus laevis</name>
    <name type="common">African clawed frog</name>
    <dbReference type="NCBI Taxonomy" id="8355"/>
    <lineage>
        <taxon>Eukaryota</taxon>
        <taxon>Metazoa</taxon>
        <taxon>Chordata</taxon>
        <taxon>Craniata</taxon>
        <taxon>Vertebrata</taxon>
        <taxon>Euteleostomi</taxon>
        <taxon>Amphibia</taxon>
        <taxon>Batrachia</taxon>
        <taxon>Anura</taxon>
        <taxon>Pipoidea</taxon>
        <taxon>Pipidae</taxon>
        <taxon>Xenopodinae</taxon>
        <taxon>Xenopus</taxon>
        <taxon>Xenopus</taxon>
    </lineage>
</organism>
<dbReference type="CDD" id="cd00052">
    <property type="entry name" value="EH"/>
    <property type="match status" value="1"/>
</dbReference>
<dbReference type="Gene3D" id="1.10.238.10">
    <property type="entry name" value="EF-hand"/>
    <property type="match status" value="2"/>
</dbReference>
<feature type="region of interest" description="Disordered" evidence="3">
    <location>
        <begin position="359"/>
        <end position="385"/>
    </location>
</feature>
<evidence type="ECO:0000259" key="4">
    <source>
        <dbReference type="PROSITE" id="PS50031"/>
    </source>
</evidence>
<feature type="compositionally biased region" description="Polar residues" evidence="3">
    <location>
        <begin position="517"/>
        <end position="528"/>
    </location>
</feature>
<dbReference type="AlphaFoldDB" id="A0A974DHR6"/>
<evidence type="ECO:0008006" key="8">
    <source>
        <dbReference type="Google" id="ProtNLM"/>
    </source>
</evidence>
<keyword evidence="2" id="KW-0106">Calcium</keyword>
<dbReference type="PROSITE" id="PS50031">
    <property type="entry name" value="EH"/>
    <property type="match status" value="2"/>
</dbReference>
<dbReference type="Pfam" id="PF12763">
    <property type="entry name" value="EH"/>
    <property type="match status" value="2"/>
</dbReference>
<evidence type="ECO:0000313" key="7">
    <source>
        <dbReference type="Proteomes" id="UP000694892"/>
    </source>
</evidence>
<feature type="domain" description="EF-hand" evidence="5">
    <location>
        <begin position="252"/>
        <end position="287"/>
    </location>
</feature>
<dbReference type="GO" id="GO:0006897">
    <property type="term" value="P:endocytosis"/>
    <property type="evidence" value="ECO:0007669"/>
    <property type="project" value="TreeGrafter"/>
</dbReference>